<gene>
    <name evidence="1" type="ORF">M9Y10_031321</name>
</gene>
<name>A0ABR2GL77_9EUKA</name>
<dbReference type="EMBL" id="JAPFFF010000421">
    <property type="protein sequence ID" value="KAK8834357.1"/>
    <property type="molecule type" value="Genomic_DNA"/>
</dbReference>
<reference evidence="1 2" key="1">
    <citation type="submission" date="2024-04" db="EMBL/GenBank/DDBJ databases">
        <title>Tritrichomonas musculus Genome.</title>
        <authorList>
            <person name="Alves-Ferreira E."/>
            <person name="Grigg M."/>
            <person name="Lorenzi H."/>
            <person name="Galac M."/>
        </authorList>
    </citation>
    <scope>NUCLEOTIDE SEQUENCE [LARGE SCALE GENOMIC DNA]</scope>
    <source>
        <strain evidence="1 2">EAF2021</strain>
    </source>
</reference>
<accession>A0ABR2GL77</accession>
<proteinExistence type="predicted"/>
<organism evidence="1 2">
    <name type="scientific">Tritrichomonas musculus</name>
    <dbReference type="NCBI Taxonomy" id="1915356"/>
    <lineage>
        <taxon>Eukaryota</taxon>
        <taxon>Metamonada</taxon>
        <taxon>Parabasalia</taxon>
        <taxon>Tritrichomonadida</taxon>
        <taxon>Tritrichomonadidae</taxon>
        <taxon>Tritrichomonas</taxon>
    </lineage>
</organism>
<protein>
    <submittedName>
        <fullName evidence="1">Uncharacterized protein</fullName>
    </submittedName>
</protein>
<dbReference type="Proteomes" id="UP001470230">
    <property type="component" value="Unassembled WGS sequence"/>
</dbReference>
<feature type="non-terminal residue" evidence="1">
    <location>
        <position position="537"/>
    </location>
</feature>
<evidence type="ECO:0000313" key="2">
    <source>
        <dbReference type="Proteomes" id="UP001470230"/>
    </source>
</evidence>
<comment type="caution">
    <text evidence="1">The sequence shown here is derived from an EMBL/GenBank/DDBJ whole genome shotgun (WGS) entry which is preliminary data.</text>
</comment>
<sequence>MSQKAVTEAIFHPDISIANKGTMPTTGIDISELDVTKEQWLRKIVFNDTITIPSSVSLYLKCKDLSHTYRIYFSSTYIEIYNNSSRTATIYSSGSFNDSLTTAENITWDLSTRTLSFDKCIYQFTIDKSSSNTISNLTNVGQIYLDTINGVTGVLSPIDIRQMENQNGLVPAEGNSDYIGMTQKAVTYVLNDLRNKDSAIEKGVVSSTLINFTNWDLVLLSNNLASYQAARYSNGTTSYGKMVLEYDSNTKNVIMRAIYKQSSVAGNQVKVFTFKNLINSNNSPEFLLYADTSHYYIIDMKTRNVYRGNISVSGVPNETITQISTLPDTSPAFSYYYYYLRILAVNGLLYIIKTNSSSGTWTICVSTDQGETWQTTGIEADKVNFIRYIDGNYYMEIYLSSASPKYAILSSADGINFTDLHATNPEIYDVVYDSSNNIWYGLAFSGWMSGTSIGEMSKVSNFTMYGNMLCRFSTSYPLGVMGFNNGGNYLDKIYVTKDCITSEDSKQTFSKINENSFYTYQPLEASSTNTNITTIMR</sequence>
<keyword evidence="2" id="KW-1185">Reference proteome</keyword>
<evidence type="ECO:0000313" key="1">
    <source>
        <dbReference type="EMBL" id="KAK8834357.1"/>
    </source>
</evidence>